<dbReference type="AlphaFoldDB" id="A0AAV4ZK44"/>
<feature type="transmembrane region" description="Helical" evidence="1">
    <location>
        <begin position="257"/>
        <end position="275"/>
    </location>
</feature>
<feature type="transmembrane region" description="Helical" evidence="1">
    <location>
        <begin position="12"/>
        <end position="32"/>
    </location>
</feature>
<sequence length="426" mass="44252">MSAVDGRAPYQSGAALCALMGALLFNAGLCFLNTMGLPVTGGTVAGAEACIVMLALAFALDARAGPWLVIAVLAAYAILLLVLRGSTDPKMIRDLLIPVAFYNLGLRAPDIRDADRAALAAGLIVVAMGLFEYAALPLYEQFFNIVRYYIARGSMSAAEINGLTGSLFVSGVRPDARTILPFLGPHRVSSVFLEPVSAGNFGAILFAWGLYRPGMRGRGWLFACAALTIILADARFGAVVCVAIAAALLAAHRLPRLLWFALPCAILLALAVCGFESTASDRSNNFVGRLLVAAEIVTALPLEGVLGISAEKVFVSDAGYAYVLLQIGLVGGLAAWLLFVLMPAGNADAWRLRCAVAAYICLLLVISDSPFSIKTAALLWFLLGAADGARADPAAGADATADTGSGAGRAADLRSAEPAGILGMAR</sequence>
<feature type="transmembrane region" description="Helical" evidence="1">
    <location>
        <begin position="191"/>
        <end position="211"/>
    </location>
</feature>
<gene>
    <name evidence="2" type="ORF">BHAOGJBA_1788</name>
</gene>
<feature type="transmembrane region" description="Helical" evidence="1">
    <location>
        <begin position="39"/>
        <end position="60"/>
    </location>
</feature>
<keyword evidence="3" id="KW-1185">Reference proteome</keyword>
<keyword evidence="1" id="KW-0472">Membrane</keyword>
<comment type="caution">
    <text evidence="2">The sequence shown here is derived from an EMBL/GenBank/DDBJ whole genome shotgun (WGS) entry which is preliminary data.</text>
</comment>
<name>A0AAV4ZK44_9HYPH</name>
<reference evidence="2" key="2">
    <citation type="submission" date="2021-08" db="EMBL/GenBank/DDBJ databases">
        <authorList>
            <person name="Tani A."/>
            <person name="Ola A."/>
            <person name="Ogura Y."/>
            <person name="Katsura K."/>
            <person name="Hayashi T."/>
        </authorList>
    </citation>
    <scope>NUCLEOTIDE SEQUENCE</scope>
    <source>
        <strain evidence="2">DSM 16372</strain>
    </source>
</reference>
<feature type="transmembrane region" description="Helical" evidence="1">
    <location>
        <begin position="320"/>
        <end position="342"/>
    </location>
</feature>
<feature type="transmembrane region" description="Helical" evidence="1">
    <location>
        <begin position="220"/>
        <end position="251"/>
    </location>
</feature>
<keyword evidence="1" id="KW-1133">Transmembrane helix</keyword>
<accession>A0AAV4ZK44</accession>
<keyword evidence="1" id="KW-0812">Transmembrane</keyword>
<reference evidence="2" key="1">
    <citation type="journal article" date="2016" name="Front. Microbiol.">
        <title>Genome Sequence of the Piezophilic, Mesophilic Sulfate-Reducing Bacterium Desulfovibrio indicus J2T.</title>
        <authorList>
            <person name="Cao J."/>
            <person name="Maignien L."/>
            <person name="Shao Z."/>
            <person name="Alain K."/>
            <person name="Jebbar M."/>
        </authorList>
    </citation>
    <scope>NUCLEOTIDE SEQUENCE</scope>
    <source>
        <strain evidence="2">DSM 16372</strain>
    </source>
</reference>
<evidence type="ECO:0000256" key="1">
    <source>
        <dbReference type="SAM" id="Phobius"/>
    </source>
</evidence>
<feature type="transmembrane region" description="Helical" evidence="1">
    <location>
        <begin position="117"/>
        <end position="139"/>
    </location>
</feature>
<evidence type="ECO:0000313" key="2">
    <source>
        <dbReference type="EMBL" id="GJD88274.1"/>
    </source>
</evidence>
<proteinExistence type="predicted"/>
<dbReference type="EMBL" id="BPQO01000006">
    <property type="protein sequence ID" value="GJD88274.1"/>
    <property type="molecule type" value="Genomic_DNA"/>
</dbReference>
<organism evidence="2 3">
    <name type="scientific">Methylobacterium hispanicum</name>
    <dbReference type="NCBI Taxonomy" id="270350"/>
    <lineage>
        <taxon>Bacteria</taxon>
        <taxon>Pseudomonadati</taxon>
        <taxon>Pseudomonadota</taxon>
        <taxon>Alphaproteobacteria</taxon>
        <taxon>Hyphomicrobiales</taxon>
        <taxon>Methylobacteriaceae</taxon>
        <taxon>Methylobacterium</taxon>
    </lineage>
</organism>
<evidence type="ECO:0000313" key="3">
    <source>
        <dbReference type="Proteomes" id="UP001055247"/>
    </source>
</evidence>
<protein>
    <recommendedName>
        <fullName evidence="4">UDP-phosphate alpha N-acetylglucosaminyltransferase</fullName>
    </recommendedName>
</protein>
<evidence type="ECO:0008006" key="4">
    <source>
        <dbReference type="Google" id="ProtNLM"/>
    </source>
</evidence>
<feature type="transmembrane region" description="Helical" evidence="1">
    <location>
        <begin position="354"/>
        <end position="373"/>
    </location>
</feature>
<dbReference type="RefSeq" id="WP_066918073.1">
    <property type="nucleotide sequence ID" value="NZ_BPQO01000006.1"/>
</dbReference>
<dbReference type="Proteomes" id="UP001055247">
    <property type="component" value="Unassembled WGS sequence"/>
</dbReference>
<feature type="transmembrane region" description="Helical" evidence="1">
    <location>
        <begin position="66"/>
        <end position="83"/>
    </location>
</feature>
<feature type="transmembrane region" description="Helical" evidence="1">
    <location>
        <begin position="287"/>
        <end position="308"/>
    </location>
</feature>